<reference evidence="2" key="1">
    <citation type="journal article" date="2021" name="Nat. Commun.">
        <title>Genetic determinants of endophytism in the Arabidopsis root mycobiome.</title>
        <authorList>
            <person name="Mesny F."/>
            <person name="Miyauchi S."/>
            <person name="Thiergart T."/>
            <person name="Pickel B."/>
            <person name="Atanasova L."/>
            <person name="Karlsson M."/>
            <person name="Huettel B."/>
            <person name="Barry K.W."/>
            <person name="Haridas S."/>
            <person name="Chen C."/>
            <person name="Bauer D."/>
            <person name="Andreopoulos W."/>
            <person name="Pangilinan J."/>
            <person name="LaButti K."/>
            <person name="Riley R."/>
            <person name="Lipzen A."/>
            <person name="Clum A."/>
            <person name="Drula E."/>
            <person name="Henrissat B."/>
            <person name="Kohler A."/>
            <person name="Grigoriev I.V."/>
            <person name="Martin F.M."/>
            <person name="Hacquard S."/>
        </authorList>
    </citation>
    <scope>NUCLEOTIDE SEQUENCE</scope>
    <source>
        <strain evidence="2">MPI-CAGE-AT-0016</strain>
    </source>
</reference>
<evidence type="ECO:0000313" key="3">
    <source>
        <dbReference type="Proteomes" id="UP000813385"/>
    </source>
</evidence>
<accession>A0A8K0WZQ1</accession>
<evidence type="ECO:0000313" key="2">
    <source>
        <dbReference type="EMBL" id="KAH7353675.1"/>
    </source>
</evidence>
<dbReference type="InterPro" id="IPR048519">
    <property type="entry name" value="Gfd2/YDR514C-like_C"/>
</dbReference>
<dbReference type="Gene3D" id="3.30.420.10">
    <property type="entry name" value="Ribonuclease H-like superfamily/Ribonuclease H"/>
    <property type="match status" value="1"/>
</dbReference>
<dbReference type="AlphaFoldDB" id="A0A8K0WZQ1"/>
<dbReference type="SUPFAM" id="SSF53098">
    <property type="entry name" value="Ribonuclease H-like"/>
    <property type="match status" value="1"/>
</dbReference>
<dbReference type="GO" id="GO:0003676">
    <property type="term" value="F:nucleic acid binding"/>
    <property type="evidence" value="ECO:0007669"/>
    <property type="project" value="InterPro"/>
</dbReference>
<dbReference type="InterPro" id="IPR036397">
    <property type="entry name" value="RNaseH_sf"/>
</dbReference>
<organism evidence="2 3">
    <name type="scientific">Plectosphaerella cucumerina</name>
    <dbReference type="NCBI Taxonomy" id="40658"/>
    <lineage>
        <taxon>Eukaryota</taxon>
        <taxon>Fungi</taxon>
        <taxon>Dikarya</taxon>
        <taxon>Ascomycota</taxon>
        <taxon>Pezizomycotina</taxon>
        <taxon>Sordariomycetes</taxon>
        <taxon>Hypocreomycetidae</taxon>
        <taxon>Glomerellales</taxon>
        <taxon>Plectosphaerellaceae</taxon>
        <taxon>Plectosphaerella</taxon>
    </lineage>
</organism>
<keyword evidence="3" id="KW-1185">Reference proteome</keyword>
<proteinExistence type="predicted"/>
<dbReference type="InterPro" id="IPR040151">
    <property type="entry name" value="Gfd2/YDR514C-like"/>
</dbReference>
<dbReference type="Proteomes" id="UP000813385">
    <property type="component" value="Unassembled WGS sequence"/>
</dbReference>
<dbReference type="GO" id="GO:0005634">
    <property type="term" value="C:nucleus"/>
    <property type="evidence" value="ECO:0007669"/>
    <property type="project" value="TreeGrafter"/>
</dbReference>
<feature type="domain" description="Gfd2/YDR514C-like C-terminal" evidence="1">
    <location>
        <begin position="32"/>
        <end position="229"/>
    </location>
</feature>
<evidence type="ECO:0000259" key="1">
    <source>
        <dbReference type="Pfam" id="PF21762"/>
    </source>
</evidence>
<name>A0A8K0WZQ1_9PEZI</name>
<gene>
    <name evidence="2" type="ORF">B0T11DRAFT_119797</name>
</gene>
<dbReference type="OrthoDB" id="5953249at2759"/>
<dbReference type="PANTHER" id="PTHR28083">
    <property type="entry name" value="GOOD FOR FULL DBP5 ACTIVITY PROTEIN 2"/>
    <property type="match status" value="1"/>
</dbReference>
<dbReference type="InterPro" id="IPR012337">
    <property type="entry name" value="RNaseH-like_sf"/>
</dbReference>
<dbReference type="PANTHER" id="PTHR28083:SF1">
    <property type="entry name" value="GOOD FOR FULL DBP5 ACTIVITY PROTEIN 2"/>
    <property type="match status" value="1"/>
</dbReference>
<comment type="caution">
    <text evidence="2">The sequence shown here is derived from an EMBL/GenBank/DDBJ whole genome shotgun (WGS) entry which is preliminary data.</text>
</comment>
<dbReference type="EMBL" id="JAGPXD010000005">
    <property type="protein sequence ID" value="KAH7353675.1"/>
    <property type="molecule type" value="Genomic_DNA"/>
</dbReference>
<sequence length="282" mass="31719">MGGQRSLKQAMYLFRLLGNIQSTSQTCPDDVIVSIDLEVSRVERAAMLKDPYHLPFVNELGIATLDVRHIFSPSSPKQPHCSRRILTQQHSAHRTSEDFEDCDVIDFKECVFAKTKQIQQADIVPTVERCLQHPSNELSLTCTEHRHRPVFLVGHSIQHDLNVLKRLGLDLTHSCRVIGIIDSHSLSRHILPSGPYTLGAVLSRLGCPHEAYELHNAGNDATYTLLAVLLLSVKWADQRQLNEDHTSNRRLIESFVKLETEAPRWVPVRGALGAHQQALSIP</sequence>
<protein>
    <recommendedName>
        <fullName evidence="1">Gfd2/YDR514C-like C-terminal domain-containing protein</fullName>
    </recommendedName>
</protein>
<dbReference type="Pfam" id="PF21762">
    <property type="entry name" value="DEDDh_C"/>
    <property type="match status" value="1"/>
</dbReference>